<reference evidence="12" key="1">
    <citation type="submission" date="2016-06" db="EMBL/GenBank/DDBJ databases">
        <authorList>
            <person name="Varghese N."/>
            <person name="Submissions Spin"/>
        </authorList>
    </citation>
    <scope>NUCLEOTIDE SEQUENCE [LARGE SCALE GENOMIC DNA]</scope>
    <source>
        <strain evidence="12">DSM 44983</strain>
    </source>
</reference>
<keyword evidence="8" id="KW-0045">Antibiotic biosynthesis</keyword>
<accession>A0A1C5JW88</accession>
<dbReference type="EMBL" id="LT607752">
    <property type="protein sequence ID" value="SCG74591.1"/>
    <property type="molecule type" value="Genomic_DNA"/>
</dbReference>
<gene>
    <name evidence="11" type="ORF">GA0070623_3905</name>
</gene>
<dbReference type="PROSITE" id="PS00086">
    <property type="entry name" value="CYTOCHROME_P450"/>
    <property type="match status" value="1"/>
</dbReference>
<protein>
    <submittedName>
        <fullName evidence="11">Cytochrome P450</fullName>
    </submittedName>
</protein>
<dbReference type="InterPro" id="IPR002397">
    <property type="entry name" value="Cyt_P450_B"/>
</dbReference>
<evidence type="ECO:0000256" key="2">
    <source>
        <dbReference type="ARBA" id="ARBA00022617"/>
    </source>
</evidence>
<evidence type="ECO:0000256" key="1">
    <source>
        <dbReference type="ARBA" id="ARBA00010617"/>
    </source>
</evidence>
<dbReference type="GO" id="GO:0016705">
    <property type="term" value="F:oxidoreductase activity, acting on paired donors, with incorporation or reduction of molecular oxygen"/>
    <property type="evidence" value="ECO:0007669"/>
    <property type="project" value="InterPro"/>
</dbReference>
<dbReference type="Pfam" id="PF00067">
    <property type="entry name" value="p450"/>
    <property type="match status" value="1"/>
</dbReference>
<dbReference type="Gene3D" id="1.10.630.10">
    <property type="entry name" value="Cytochrome P450"/>
    <property type="match status" value="1"/>
</dbReference>
<dbReference type="PRINTS" id="PR00385">
    <property type="entry name" value="P450"/>
</dbReference>
<comment type="pathway">
    <text evidence="9">Antibiotic biosynthesis; mycinamicin biosynthesis.</text>
</comment>
<dbReference type="Proteomes" id="UP000198226">
    <property type="component" value="Chromosome I"/>
</dbReference>
<evidence type="ECO:0000256" key="4">
    <source>
        <dbReference type="ARBA" id="ARBA00022857"/>
    </source>
</evidence>
<dbReference type="SUPFAM" id="SSF48264">
    <property type="entry name" value="Cytochrome P450"/>
    <property type="match status" value="1"/>
</dbReference>
<evidence type="ECO:0000256" key="5">
    <source>
        <dbReference type="ARBA" id="ARBA00023002"/>
    </source>
</evidence>
<comment type="similarity">
    <text evidence="1 10">Belongs to the cytochrome P450 family.</text>
</comment>
<evidence type="ECO:0000313" key="11">
    <source>
        <dbReference type="EMBL" id="SCG74591.1"/>
    </source>
</evidence>
<dbReference type="GO" id="GO:0017000">
    <property type="term" value="P:antibiotic biosynthetic process"/>
    <property type="evidence" value="ECO:0007669"/>
    <property type="project" value="UniProtKB-KW"/>
</dbReference>
<evidence type="ECO:0000256" key="9">
    <source>
        <dbReference type="ARBA" id="ARBA00060683"/>
    </source>
</evidence>
<dbReference type="CDD" id="cd11029">
    <property type="entry name" value="CYP107-like"/>
    <property type="match status" value="1"/>
</dbReference>
<dbReference type="FunFam" id="1.10.630.10:FF:000018">
    <property type="entry name" value="Cytochrome P450 monooxygenase"/>
    <property type="match status" value="1"/>
</dbReference>
<evidence type="ECO:0000256" key="6">
    <source>
        <dbReference type="ARBA" id="ARBA00023004"/>
    </source>
</evidence>
<evidence type="ECO:0000313" key="12">
    <source>
        <dbReference type="Proteomes" id="UP000198226"/>
    </source>
</evidence>
<dbReference type="AlphaFoldDB" id="A0A1C5JW88"/>
<dbReference type="InterPro" id="IPR017972">
    <property type="entry name" value="Cyt_P450_CS"/>
</dbReference>
<keyword evidence="7 10" id="KW-0503">Monooxygenase</keyword>
<keyword evidence="2 10" id="KW-0349">Heme</keyword>
<evidence type="ECO:0000256" key="10">
    <source>
        <dbReference type="RuleBase" id="RU000461"/>
    </source>
</evidence>
<dbReference type="RefSeq" id="WP_084261343.1">
    <property type="nucleotide sequence ID" value="NZ_LRMV01000074.1"/>
</dbReference>
<dbReference type="InterPro" id="IPR001128">
    <property type="entry name" value="Cyt_P450"/>
</dbReference>
<dbReference type="GO" id="GO:0004497">
    <property type="term" value="F:monooxygenase activity"/>
    <property type="evidence" value="ECO:0007669"/>
    <property type="project" value="UniProtKB-KW"/>
</dbReference>
<dbReference type="PANTHER" id="PTHR46696">
    <property type="entry name" value="P450, PUTATIVE (EUROFUNG)-RELATED"/>
    <property type="match status" value="1"/>
</dbReference>
<keyword evidence="3 10" id="KW-0479">Metal-binding</keyword>
<keyword evidence="6 10" id="KW-0408">Iron</keyword>
<dbReference type="GO" id="GO:0005506">
    <property type="term" value="F:iron ion binding"/>
    <property type="evidence" value="ECO:0007669"/>
    <property type="project" value="InterPro"/>
</dbReference>
<keyword evidence="5 10" id="KW-0560">Oxidoreductase</keyword>
<dbReference type="PRINTS" id="PR00359">
    <property type="entry name" value="BP450"/>
</dbReference>
<dbReference type="InterPro" id="IPR036396">
    <property type="entry name" value="Cyt_P450_sf"/>
</dbReference>
<keyword evidence="12" id="KW-1185">Reference proteome</keyword>
<organism evidence="11 12">
    <name type="scientific">Micromonospora rifamycinica</name>
    <dbReference type="NCBI Taxonomy" id="291594"/>
    <lineage>
        <taxon>Bacteria</taxon>
        <taxon>Bacillati</taxon>
        <taxon>Actinomycetota</taxon>
        <taxon>Actinomycetes</taxon>
        <taxon>Micromonosporales</taxon>
        <taxon>Micromonosporaceae</taxon>
        <taxon>Micromonospora</taxon>
    </lineage>
</organism>
<dbReference type="PANTHER" id="PTHR46696:SF1">
    <property type="entry name" value="CYTOCHROME P450 YJIB-RELATED"/>
    <property type="match status" value="1"/>
</dbReference>
<evidence type="ECO:0000256" key="3">
    <source>
        <dbReference type="ARBA" id="ARBA00022723"/>
    </source>
</evidence>
<dbReference type="OrthoDB" id="4156795at2"/>
<evidence type="ECO:0000256" key="8">
    <source>
        <dbReference type="ARBA" id="ARBA00023194"/>
    </source>
</evidence>
<evidence type="ECO:0000256" key="7">
    <source>
        <dbReference type="ARBA" id="ARBA00023033"/>
    </source>
</evidence>
<proteinExistence type="inferred from homology"/>
<keyword evidence="4" id="KW-0521">NADP</keyword>
<dbReference type="GO" id="GO:0020037">
    <property type="term" value="F:heme binding"/>
    <property type="evidence" value="ECO:0007669"/>
    <property type="project" value="InterPro"/>
</dbReference>
<name>A0A1C5JW88_9ACTN</name>
<sequence length="396" mass="43161">MSESPAVLEFTGTAQDVVTSVHTAGPVRQVRLPNGVPVWLVTRHTEVREALSDPRLSNHDRNDWFDQGALSPQVRSAMNTSMLRLDPPDHTRLRKLIAKAFVPRRIEALRPRVGQLTGDLLDRMAAGSAEVDVITGYASPLPIQVICELLGVAVEDRANYREWADAFAAGLGAPVFPVQAVTDFVEHLQGLIARRRAEPDDALLSALIAARDQADRLTEDELISTAFLFIVAGHETTTNLIGNGLYLLLRNPELADRIRAHPEELPRAIEEFLRYESPVTGASLRTATEAMNLFGAEVAAGDLVMMSLHAANRDGTAFPDADGFQPGRERNPHLSFGYGIHFCMGAPLARLEAQVAIGEFLARFPQARLAVDADAVEWRPGLLTRGLAALPVRLAG</sequence>